<evidence type="ECO:0000259" key="6">
    <source>
        <dbReference type="PROSITE" id="PS51253"/>
    </source>
</evidence>
<sequence>MLRQAENLPQKKKRNHLSVQEKANVSKRLDAGENLQDVAADIGVHPETVRKWHKAGATLNQFVNQCGNKARKTTRRPVLEELDGEMIAWFLQQRAEGHLVPTRTLQEKARAVNKALGGDEAFKASTGWVAKFKTRHGIGSTVEEKSADEDSATVATDELEEFLEEEGYDLDYVYSMAETRCCWKALPSRPEAHAGEKRADGMPMPFHRFTVVMCANATGTHRLPLMVVGRYRKPRCFKHCSGLPVFYRGQAGSCLTTALFEDWFVNCFKPFVEMKQFAAGTSGRVLLLVDNRAVHKVSDGGLGDKFRVKFLPASPAALVAVQPLDHGAMVKRGKSL</sequence>
<accession>A0A6P9A3W7</accession>
<organism evidence="8">
    <name type="scientific">Thrips palmi</name>
    <name type="common">Melon thrips</name>
    <dbReference type="NCBI Taxonomy" id="161013"/>
    <lineage>
        <taxon>Eukaryota</taxon>
        <taxon>Metazoa</taxon>
        <taxon>Ecdysozoa</taxon>
        <taxon>Arthropoda</taxon>
        <taxon>Hexapoda</taxon>
        <taxon>Insecta</taxon>
        <taxon>Pterygota</taxon>
        <taxon>Neoptera</taxon>
        <taxon>Paraneoptera</taxon>
        <taxon>Thysanoptera</taxon>
        <taxon>Terebrantia</taxon>
        <taxon>Thripoidea</taxon>
        <taxon>Thripidae</taxon>
        <taxon>Thrips</taxon>
    </lineage>
</organism>
<name>A0A6P9A3W7_THRPL</name>
<keyword evidence="3" id="KW-0238">DNA-binding</keyword>
<dbReference type="AlphaFoldDB" id="A0A6P9A3W7"/>
<dbReference type="PANTHER" id="PTHR19303:SF73">
    <property type="entry name" value="PROTEIN PDC2"/>
    <property type="match status" value="1"/>
</dbReference>
<dbReference type="InterPro" id="IPR007889">
    <property type="entry name" value="HTH_Psq"/>
</dbReference>
<feature type="domain" description="HTH CENPB-type" evidence="6">
    <location>
        <begin position="70"/>
        <end position="142"/>
    </location>
</feature>
<evidence type="ECO:0000313" key="7">
    <source>
        <dbReference type="Proteomes" id="UP000515158"/>
    </source>
</evidence>
<dbReference type="Pfam" id="PF03184">
    <property type="entry name" value="DDE_1"/>
    <property type="match status" value="1"/>
</dbReference>
<dbReference type="FunCoup" id="A0A6P9A3W7">
    <property type="interactions" value="128"/>
</dbReference>
<evidence type="ECO:0000256" key="4">
    <source>
        <dbReference type="ARBA" id="ARBA00023242"/>
    </source>
</evidence>
<evidence type="ECO:0000256" key="1">
    <source>
        <dbReference type="ARBA" id="ARBA00004123"/>
    </source>
</evidence>
<dbReference type="GeneID" id="117652029"/>
<dbReference type="InterPro" id="IPR004875">
    <property type="entry name" value="DDE_SF_endonuclease_dom"/>
</dbReference>
<evidence type="ECO:0000256" key="5">
    <source>
        <dbReference type="SAM" id="MobiDB-lite"/>
    </source>
</evidence>
<dbReference type="Pfam" id="PF04218">
    <property type="entry name" value="CENP-B_N"/>
    <property type="match status" value="1"/>
</dbReference>
<dbReference type="InParanoid" id="A0A6P9A3W7"/>
<keyword evidence="4" id="KW-0539">Nucleus</keyword>
<keyword evidence="7" id="KW-1185">Reference proteome</keyword>
<reference evidence="8" key="1">
    <citation type="submission" date="2025-08" db="UniProtKB">
        <authorList>
            <consortium name="RefSeq"/>
        </authorList>
    </citation>
    <scope>IDENTIFICATION</scope>
    <source>
        <tissue evidence="8">Total insect</tissue>
    </source>
</reference>
<dbReference type="GO" id="GO:0003677">
    <property type="term" value="F:DNA binding"/>
    <property type="evidence" value="ECO:0007669"/>
    <property type="project" value="UniProtKB-KW"/>
</dbReference>
<comment type="subcellular location">
    <subcellularLocation>
        <location evidence="1">Nucleus</location>
    </subcellularLocation>
</comment>
<evidence type="ECO:0000256" key="2">
    <source>
        <dbReference type="ARBA" id="ARBA00010881"/>
    </source>
</evidence>
<feature type="region of interest" description="Disordered" evidence="5">
    <location>
        <begin position="1"/>
        <end position="25"/>
    </location>
</feature>
<evidence type="ECO:0000256" key="3">
    <source>
        <dbReference type="ARBA" id="ARBA00023125"/>
    </source>
</evidence>
<dbReference type="Proteomes" id="UP000515158">
    <property type="component" value="Unplaced"/>
</dbReference>
<dbReference type="InterPro" id="IPR006600">
    <property type="entry name" value="HTH_CenpB_DNA-bd_dom"/>
</dbReference>
<dbReference type="SUPFAM" id="SSF46689">
    <property type="entry name" value="Homeodomain-like"/>
    <property type="match status" value="2"/>
</dbReference>
<dbReference type="KEGG" id="tpal:117652029"/>
<comment type="similarity">
    <text evidence="2">Belongs to the tigger transposable element derived protein family.</text>
</comment>
<dbReference type="InterPro" id="IPR009057">
    <property type="entry name" value="Homeodomain-like_sf"/>
</dbReference>
<gene>
    <name evidence="8" type="primary">LOC117652029</name>
</gene>
<evidence type="ECO:0000313" key="8">
    <source>
        <dbReference type="RefSeq" id="XP_034252552.1"/>
    </source>
</evidence>
<dbReference type="Pfam" id="PF03221">
    <property type="entry name" value="HTH_Tnp_Tc5"/>
    <property type="match status" value="1"/>
</dbReference>
<dbReference type="GO" id="GO:0005634">
    <property type="term" value="C:nucleus"/>
    <property type="evidence" value="ECO:0007669"/>
    <property type="project" value="UniProtKB-SubCell"/>
</dbReference>
<dbReference type="SMART" id="SM00674">
    <property type="entry name" value="CENPB"/>
    <property type="match status" value="1"/>
</dbReference>
<dbReference type="PANTHER" id="PTHR19303">
    <property type="entry name" value="TRANSPOSON"/>
    <property type="match status" value="1"/>
</dbReference>
<dbReference type="Gene3D" id="1.10.10.10">
    <property type="entry name" value="Winged helix-like DNA-binding domain superfamily/Winged helix DNA-binding domain"/>
    <property type="match status" value="1"/>
</dbReference>
<dbReference type="Gene3D" id="1.10.10.60">
    <property type="entry name" value="Homeodomain-like"/>
    <property type="match status" value="1"/>
</dbReference>
<proteinExistence type="inferred from homology"/>
<dbReference type="RefSeq" id="XP_034252552.1">
    <property type="nucleotide sequence ID" value="XM_034396661.1"/>
</dbReference>
<protein>
    <submittedName>
        <fullName evidence="8">Jerky protein homolog-like</fullName>
    </submittedName>
</protein>
<dbReference type="PROSITE" id="PS51253">
    <property type="entry name" value="HTH_CENPB"/>
    <property type="match status" value="1"/>
</dbReference>
<dbReference type="OrthoDB" id="6717120at2759"/>
<dbReference type="InterPro" id="IPR050863">
    <property type="entry name" value="CenT-Element_Derived"/>
</dbReference>
<dbReference type="InterPro" id="IPR036388">
    <property type="entry name" value="WH-like_DNA-bd_sf"/>
</dbReference>